<dbReference type="NCBIfam" id="NF003806">
    <property type="entry name" value="PRK05395.1-3"/>
    <property type="match status" value="1"/>
</dbReference>
<feature type="binding site" evidence="7 9">
    <location>
        <position position="110"/>
    </location>
    <ligand>
        <name>substrate</name>
    </ligand>
</feature>
<evidence type="ECO:0000256" key="1">
    <source>
        <dbReference type="ARBA" id="ARBA00001864"/>
    </source>
</evidence>
<sequence>MKNVVRLLAYDKMGKNLLKGGLAMKILCLNGPNLNRLGKREPGIYGSETLSEVENRLRQLAGGNGADLEFYQSNHEGALVDRIQEAAGDGTDGIIFNPAAYTHTSVALRDAIADAGLPTIEVHISNIHKREAFRHHSYLAPVCTGQIAGMGTYGYDLAMLALLRMGKGE</sequence>
<dbReference type="SUPFAM" id="SSF52304">
    <property type="entry name" value="Type II 3-dehydroquinate dehydratase"/>
    <property type="match status" value="1"/>
</dbReference>
<dbReference type="GO" id="GO:0009423">
    <property type="term" value="P:chorismate biosynthetic process"/>
    <property type="evidence" value="ECO:0007669"/>
    <property type="project" value="UniProtKB-UniRule"/>
</dbReference>
<feature type="binding site" evidence="7 9">
    <location>
        <begin position="124"/>
        <end position="125"/>
    </location>
    <ligand>
        <name>substrate</name>
    </ligand>
</feature>
<reference evidence="11 12" key="1">
    <citation type="submission" date="2016-10" db="EMBL/GenBank/DDBJ databases">
        <authorList>
            <person name="de Groot N.N."/>
        </authorList>
    </citation>
    <scope>NUCLEOTIDE SEQUENCE [LARGE SCALE GENOMIC DNA]</scope>
    <source>
        <strain evidence="11 12">CGMCC 1.6762</strain>
    </source>
</reference>
<feature type="active site" description="Proton donor" evidence="7 8">
    <location>
        <position position="123"/>
    </location>
</feature>
<feature type="binding site" evidence="7 9">
    <location>
        <position position="97"/>
    </location>
    <ligand>
        <name>substrate</name>
    </ligand>
</feature>
<dbReference type="InterPro" id="IPR001874">
    <property type="entry name" value="DHquinase_II"/>
</dbReference>
<feature type="active site" description="Proton acceptor" evidence="7 8">
    <location>
        <position position="45"/>
    </location>
</feature>
<keyword evidence="7" id="KW-0028">Amino-acid biosynthesis</keyword>
<organism evidence="11 12">
    <name type="scientific">Bhargavaea beijingensis</name>
    <dbReference type="NCBI Taxonomy" id="426756"/>
    <lineage>
        <taxon>Bacteria</taxon>
        <taxon>Bacillati</taxon>
        <taxon>Bacillota</taxon>
        <taxon>Bacilli</taxon>
        <taxon>Bacillales</taxon>
        <taxon>Caryophanaceae</taxon>
        <taxon>Bhargavaea</taxon>
    </lineage>
</organism>
<dbReference type="Gene3D" id="3.40.50.9100">
    <property type="entry name" value="Dehydroquinase, class II"/>
    <property type="match status" value="1"/>
</dbReference>
<comment type="catalytic activity">
    <reaction evidence="1 7">
        <text>3-dehydroquinate = 3-dehydroshikimate + H2O</text>
        <dbReference type="Rhea" id="RHEA:21096"/>
        <dbReference type="ChEBI" id="CHEBI:15377"/>
        <dbReference type="ChEBI" id="CHEBI:16630"/>
        <dbReference type="ChEBI" id="CHEBI:32364"/>
        <dbReference type="EC" id="4.2.1.10"/>
    </reaction>
</comment>
<name>A0A1G7CVP6_9BACL</name>
<dbReference type="NCBIfam" id="TIGR01088">
    <property type="entry name" value="aroQ"/>
    <property type="match status" value="1"/>
</dbReference>
<evidence type="ECO:0000256" key="5">
    <source>
        <dbReference type="ARBA" id="ARBA00012060"/>
    </source>
</evidence>
<dbReference type="Pfam" id="PF01220">
    <property type="entry name" value="DHquinase_II"/>
    <property type="match status" value="1"/>
</dbReference>
<evidence type="ECO:0000256" key="4">
    <source>
        <dbReference type="ARBA" id="ARBA00011193"/>
    </source>
</evidence>
<gene>
    <name evidence="7" type="primary">aroQ</name>
    <name evidence="11" type="ORF">SAMN04488126_108142</name>
</gene>
<accession>A0A1G7CVP6</accession>
<dbReference type="GO" id="GO:0008652">
    <property type="term" value="P:amino acid biosynthetic process"/>
    <property type="evidence" value="ECO:0007669"/>
    <property type="project" value="UniProtKB-KW"/>
</dbReference>
<evidence type="ECO:0000256" key="10">
    <source>
        <dbReference type="PIRSR" id="PIRSR001399-3"/>
    </source>
</evidence>
<dbReference type="NCBIfam" id="NF003807">
    <property type="entry name" value="PRK05395.1-4"/>
    <property type="match status" value="1"/>
</dbReference>
<comment type="subunit">
    <text evidence="4 7">Homododecamer.</text>
</comment>
<feature type="binding site" evidence="7 9">
    <location>
        <position position="134"/>
    </location>
    <ligand>
        <name>substrate</name>
    </ligand>
</feature>
<evidence type="ECO:0000256" key="7">
    <source>
        <dbReference type="HAMAP-Rule" id="MF_00169"/>
    </source>
</evidence>
<evidence type="ECO:0000256" key="6">
    <source>
        <dbReference type="ARBA" id="ARBA00023239"/>
    </source>
</evidence>
<dbReference type="EC" id="4.2.1.10" evidence="5 7"/>
<evidence type="ECO:0000313" key="11">
    <source>
        <dbReference type="EMBL" id="SDE43422.1"/>
    </source>
</evidence>
<evidence type="ECO:0000256" key="2">
    <source>
        <dbReference type="ARBA" id="ARBA00004902"/>
    </source>
</evidence>
<dbReference type="STRING" id="426756.SAMN04488126_108142"/>
<evidence type="ECO:0000256" key="3">
    <source>
        <dbReference type="ARBA" id="ARBA00011037"/>
    </source>
</evidence>
<dbReference type="PIRSF" id="PIRSF001399">
    <property type="entry name" value="DHquinase_II"/>
    <property type="match status" value="1"/>
</dbReference>
<dbReference type="HAMAP" id="MF_00169">
    <property type="entry name" value="AroQ"/>
    <property type="match status" value="1"/>
</dbReference>
<dbReference type="NCBIfam" id="NF003805">
    <property type="entry name" value="PRK05395.1-2"/>
    <property type="match status" value="1"/>
</dbReference>
<dbReference type="CDD" id="cd00466">
    <property type="entry name" value="DHQase_II"/>
    <property type="match status" value="1"/>
</dbReference>
<comment type="function">
    <text evidence="7">Catalyzes a trans-dehydration via an enolate intermediate.</text>
</comment>
<evidence type="ECO:0000256" key="9">
    <source>
        <dbReference type="PIRSR" id="PIRSR001399-2"/>
    </source>
</evidence>
<dbReference type="GO" id="GO:0009073">
    <property type="term" value="P:aromatic amino acid family biosynthetic process"/>
    <property type="evidence" value="ECO:0007669"/>
    <property type="project" value="UniProtKB-KW"/>
</dbReference>
<feature type="binding site" evidence="7 9">
    <location>
        <position position="103"/>
    </location>
    <ligand>
        <name>substrate</name>
    </ligand>
</feature>
<dbReference type="UniPathway" id="UPA00053">
    <property type="reaction ID" value="UER00086"/>
</dbReference>
<feature type="site" description="Transition state stabilizer" evidence="7 10">
    <location>
        <position position="40"/>
    </location>
</feature>
<comment type="similarity">
    <text evidence="3 7">Belongs to the type-II 3-dehydroquinase family.</text>
</comment>
<dbReference type="AlphaFoldDB" id="A0A1G7CVP6"/>
<dbReference type="Proteomes" id="UP000198823">
    <property type="component" value="Unassembled WGS sequence"/>
</dbReference>
<proteinExistence type="inferred from homology"/>
<keyword evidence="7" id="KW-0057">Aromatic amino acid biosynthesis</keyword>
<dbReference type="InterPro" id="IPR018509">
    <property type="entry name" value="DHquinase_II_CS"/>
</dbReference>
<protein>
    <recommendedName>
        <fullName evidence="5 7">3-dehydroquinate dehydratase</fullName>
        <shortName evidence="7">3-dehydroquinase</shortName>
        <ecNumber evidence="5 7">4.2.1.10</ecNumber>
    </recommendedName>
    <alternativeName>
        <fullName evidence="7">Type II DHQase</fullName>
    </alternativeName>
</protein>
<evidence type="ECO:0000313" key="12">
    <source>
        <dbReference type="Proteomes" id="UP000198823"/>
    </source>
</evidence>
<comment type="pathway">
    <text evidence="2 7">Metabolic intermediate biosynthesis; chorismate biosynthesis; chorismate from D-erythrose 4-phosphate and phosphoenolpyruvate: step 3/7.</text>
</comment>
<dbReference type="PANTHER" id="PTHR21272">
    <property type="entry name" value="CATABOLIC 3-DEHYDROQUINASE"/>
    <property type="match status" value="1"/>
</dbReference>
<dbReference type="GO" id="GO:0003855">
    <property type="term" value="F:3-dehydroquinate dehydratase activity"/>
    <property type="evidence" value="ECO:0007669"/>
    <property type="project" value="UniProtKB-UniRule"/>
</dbReference>
<dbReference type="EMBL" id="FNAR01000008">
    <property type="protein sequence ID" value="SDE43422.1"/>
    <property type="molecule type" value="Genomic_DNA"/>
</dbReference>
<dbReference type="GO" id="GO:0019631">
    <property type="term" value="P:quinate catabolic process"/>
    <property type="evidence" value="ECO:0007669"/>
    <property type="project" value="TreeGrafter"/>
</dbReference>
<dbReference type="PROSITE" id="PS01029">
    <property type="entry name" value="DEHYDROQUINASE_II"/>
    <property type="match status" value="1"/>
</dbReference>
<keyword evidence="6 7" id="KW-0456">Lyase</keyword>
<evidence type="ECO:0000256" key="8">
    <source>
        <dbReference type="PIRSR" id="PIRSR001399-1"/>
    </source>
</evidence>
<dbReference type="InterPro" id="IPR036441">
    <property type="entry name" value="DHquinase_II_sf"/>
</dbReference>
<dbReference type="PANTHER" id="PTHR21272:SF3">
    <property type="entry name" value="CATABOLIC 3-DEHYDROQUINASE"/>
    <property type="match status" value="1"/>
</dbReference>